<accession>A0AAJ0EGR9</accession>
<feature type="region of interest" description="Disordered" evidence="1">
    <location>
        <begin position="148"/>
        <end position="200"/>
    </location>
</feature>
<dbReference type="AlphaFoldDB" id="A0AAJ0EGR9"/>
<organism evidence="2 3">
    <name type="scientific">Colletotrichum phormii</name>
    <dbReference type="NCBI Taxonomy" id="359342"/>
    <lineage>
        <taxon>Eukaryota</taxon>
        <taxon>Fungi</taxon>
        <taxon>Dikarya</taxon>
        <taxon>Ascomycota</taxon>
        <taxon>Pezizomycotina</taxon>
        <taxon>Sordariomycetes</taxon>
        <taxon>Hypocreomycetidae</taxon>
        <taxon>Glomerellales</taxon>
        <taxon>Glomerellaceae</taxon>
        <taxon>Colletotrichum</taxon>
        <taxon>Colletotrichum acutatum species complex</taxon>
    </lineage>
</organism>
<evidence type="ECO:0000313" key="3">
    <source>
        <dbReference type="Proteomes" id="UP001243989"/>
    </source>
</evidence>
<reference evidence="2" key="1">
    <citation type="submission" date="2021-06" db="EMBL/GenBank/DDBJ databases">
        <title>Comparative genomics, transcriptomics and evolutionary studies reveal genomic signatures of adaptation to plant cell wall in hemibiotrophic fungi.</title>
        <authorList>
            <consortium name="DOE Joint Genome Institute"/>
            <person name="Baroncelli R."/>
            <person name="Diaz J.F."/>
            <person name="Benocci T."/>
            <person name="Peng M."/>
            <person name="Battaglia E."/>
            <person name="Haridas S."/>
            <person name="Andreopoulos W."/>
            <person name="Labutti K."/>
            <person name="Pangilinan J."/>
            <person name="Floch G.L."/>
            <person name="Makela M.R."/>
            <person name="Henrissat B."/>
            <person name="Grigoriev I.V."/>
            <person name="Crouch J.A."/>
            <person name="De Vries R.P."/>
            <person name="Sukno S.A."/>
            <person name="Thon M.R."/>
        </authorList>
    </citation>
    <scope>NUCLEOTIDE SEQUENCE</scope>
    <source>
        <strain evidence="2">CBS 102054</strain>
    </source>
</reference>
<dbReference type="EMBL" id="JAHMHQ010000011">
    <property type="protein sequence ID" value="KAK1636250.1"/>
    <property type="molecule type" value="Genomic_DNA"/>
</dbReference>
<feature type="compositionally biased region" description="Polar residues" evidence="1">
    <location>
        <begin position="45"/>
        <end position="61"/>
    </location>
</feature>
<evidence type="ECO:0000313" key="2">
    <source>
        <dbReference type="EMBL" id="KAK1636250.1"/>
    </source>
</evidence>
<sequence length="296" mass="32762">MFGYTSSCGRLWHQPRTTGDEHICLTCQNSVRARRSHALRITPTPSRSLRQTYLPNPSSPASRYHRERPPRSGSPASCCELGKQTWHSSLQASSSSSLTMDLLLQHVPLCRKSAFPLSYIAPLLSPAISPATSPSRIRRFKHSGLVFPRNSSAKSTSSRQGSTPITESCKSGQIRPSSPPSHSFLGLSYPRNPEKHRRSSPLLSSFIPAIPQSADVQKMPTFYNTPHFACRAAMTDALHFSHDTTKPKKCAVLFSNTAPSHLGKKKKPEILHRCQTKAARPSPTWKKAKHNRGHLA</sequence>
<feature type="region of interest" description="Disordered" evidence="1">
    <location>
        <begin position="275"/>
        <end position="296"/>
    </location>
</feature>
<feature type="compositionally biased region" description="Polar residues" evidence="1">
    <location>
        <begin position="149"/>
        <end position="176"/>
    </location>
</feature>
<dbReference type="Proteomes" id="UP001243989">
    <property type="component" value="Unassembled WGS sequence"/>
</dbReference>
<keyword evidence="3" id="KW-1185">Reference proteome</keyword>
<evidence type="ECO:0000256" key="1">
    <source>
        <dbReference type="SAM" id="MobiDB-lite"/>
    </source>
</evidence>
<comment type="caution">
    <text evidence="2">The sequence shown here is derived from an EMBL/GenBank/DDBJ whole genome shotgun (WGS) entry which is preliminary data.</text>
</comment>
<feature type="compositionally biased region" description="Basic residues" evidence="1">
    <location>
        <begin position="286"/>
        <end position="296"/>
    </location>
</feature>
<dbReference type="GeneID" id="85471179"/>
<feature type="region of interest" description="Disordered" evidence="1">
    <location>
        <begin position="45"/>
        <end position="77"/>
    </location>
</feature>
<gene>
    <name evidence="2" type="ORF">BDP81DRAFT_35668</name>
</gene>
<proteinExistence type="predicted"/>
<protein>
    <submittedName>
        <fullName evidence="2">Uncharacterized protein</fullName>
    </submittedName>
</protein>
<dbReference type="RefSeq" id="XP_060444857.1">
    <property type="nucleotide sequence ID" value="XM_060586317.1"/>
</dbReference>
<name>A0AAJ0EGR9_9PEZI</name>